<accession>A0A2H0QVW3</accession>
<comment type="caution">
    <text evidence="1">The sequence shown here is derived from an EMBL/GenBank/DDBJ whole genome shotgun (WGS) entry which is preliminary data.</text>
</comment>
<evidence type="ECO:0000313" key="1">
    <source>
        <dbReference type="EMBL" id="PIR38411.1"/>
    </source>
</evidence>
<dbReference type="EMBL" id="PCXL01000011">
    <property type="protein sequence ID" value="PIR38411.1"/>
    <property type="molecule type" value="Genomic_DNA"/>
</dbReference>
<gene>
    <name evidence="1" type="ORF">COV34_02285</name>
</gene>
<name>A0A2H0QVW3_9BACT</name>
<dbReference type="Proteomes" id="UP000231333">
    <property type="component" value="Unassembled WGS sequence"/>
</dbReference>
<evidence type="ECO:0000313" key="2">
    <source>
        <dbReference type="Proteomes" id="UP000231333"/>
    </source>
</evidence>
<organism evidence="1 2">
    <name type="scientific">Candidatus Zambryskibacteria bacterium CG10_big_fil_rev_8_21_14_0_10_42_12</name>
    <dbReference type="NCBI Taxonomy" id="1975115"/>
    <lineage>
        <taxon>Bacteria</taxon>
        <taxon>Candidatus Zambryskiibacteriota</taxon>
    </lineage>
</organism>
<reference evidence="1 2" key="1">
    <citation type="submission" date="2017-09" db="EMBL/GenBank/DDBJ databases">
        <title>Depth-based differentiation of microbial function through sediment-hosted aquifers and enrichment of novel symbionts in the deep terrestrial subsurface.</title>
        <authorList>
            <person name="Probst A.J."/>
            <person name="Ladd B."/>
            <person name="Jarett J.K."/>
            <person name="Geller-Mcgrath D.E."/>
            <person name="Sieber C.M."/>
            <person name="Emerson J.B."/>
            <person name="Anantharaman K."/>
            <person name="Thomas B.C."/>
            <person name="Malmstrom R."/>
            <person name="Stieglmeier M."/>
            <person name="Klingl A."/>
            <person name="Woyke T."/>
            <person name="Ryan C.M."/>
            <person name="Banfield J.F."/>
        </authorList>
    </citation>
    <scope>NUCLEOTIDE SEQUENCE [LARGE SCALE GENOMIC DNA]</scope>
    <source>
        <strain evidence="1">CG10_big_fil_rev_8_21_14_0_10_42_12</strain>
    </source>
</reference>
<proteinExistence type="predicted"/>
<dbReference type="AlphaFoldDB" id="A0A2H0QVW3"/>
<protein>
    <submittedName>
        <fullName evidence="1">Uncharacterized protein</fullName>
    </submittedName>
</protein>
<sequence>MPKTERLADTNPELVEAARKALINVKFDDRWRKMTLFRHGGVLYKTELVWDPHANTAEHWSVNPV</sequence>